<dbReference type="GO" id="GO:0003677">
    <property type="term" value="F:DNA binding"/>
    <property type="evidence" value="ECO:0007669"/>
    <property type="project" value="UniProtKB-KW"/>
</dbReference>
<dbReference type="AlphaFoldDB" id="A0A9D2C7S5"/>
<keyword evidence="2" id="KW-0238">DNA-binding</keyword>
<proteinExistence type="predicted"/>
<dbReference type="Proteomes" id="UP000824005">
    <property type="component" value="Unassembled WGS sequence"/>
</dbReference>
<evidence type="ECO:0000313" key="4">
    <source>
        <dbReference type="EMBL" id="HIY65356.1"/>
    </source>
</evidence>
<evidence type="ECO:0000256" key="2">
    <source>
        <dbReference type="ARBA" id="ARBA00023125"/>
    </source>
</evidence>
<evidence type="ECO:0000256" key="3">
    <source>
        <dbReference type="ARBA" id="ARBA00023163"/>
    </source>
</evidence>
<dbReference type="SUPFAM" id="SSF53850">
    <property type="entry name" value="Periplasmic binding protein-like II"/>
    <property type="match status" value="1"/>
</dbReference>
<reference evidence="4" key="2">
    <citation type="submission" date="2021-04" db="EMBL/GenBank/DDBJ databases">
        <authorList>
            <person name="Gilroy R."/>
        </authorList>
    </citation>
    <scope>NUCLEOTIDE SEQUENCE</scope>
    <source>
        <strain evidence="4">ChiGjej1B1-98</strain>
    </source>
</reference>
<dbReference type="EMBL" id="DXDC01000110">
    <property type="protein sequence ID" value="HIY65356.1"/>
    <property type="molecule type" value="Genomic_DNA"/>
</dbReference>
<name>A0A9D2C7S5_9MICO</name>
<feature type="non-terminal residue" evidence="4">
    <location>
        <position position="1"/>
    </location>
</feature>
<evidence type="ECO:0008006" key="6">
    <source>
        <dbReference type="Google" id="ProtNLM"/>
    </source>
</evidence>
<evidence type="ECO:0000313" key="5">
    <source>
        <dbReference type="Proteomes" id="UP000824005"/>
    </source>
</evidence>
<dbReference type="GO" id="GO:0006355">
    <property type="term" value="P:regulation of DNA-templated transcription"/>
    <property type="evidence" value="ECO:0007669"/>
    <property type="project" value="TreeGrafter"/>
</dbReference>
<evidence type="ECO:0000256" key="1">
    <source>
        <dbReference type="ARBA" id="ARBA00023015"/>
    </source>
</evidence>
<dbReference type="PANTHER" id="PTHR30118">
    <property type="entry name" value="HTH-TYPE TRANSCRIPTIONAL REGULATOR LEUO-RELATED"/>
    <property type="match status" value="1"/>
</dbReference>
<sequence>ARRQLQSQGVDLFDAVVTPHFLVVSSLVAGTDRIALLPETLARQAEARGEGVRVVKPPTPLDPIRETFWWHRDRAHDAGHLWLRDVLKRAHEETIAKHNVHH</sequence>
<dbReference type="InterPro" id="IPR050389">
    <property type="entry name" value="LysR-type_TF"/>
</dbReference>
<gene>
    <name evidence="4" type="ORF">H9830_03665</name>
</gene>
<keyword evidence="1" id="KW-0805">Transcription regulation</keyword>
<accession>A0A9D2C7S5</accession>
<comment type="caution">
    <text evidence="4">The sequence shown here is derived from an EMBL/GenBank/DDBJ whole genome shotgun (WGS) entry which is preliminary data.</text>
</comment>
<dbReference type="Gene3D" id="3.40.190.10">
    <property type="entry name" value="Periplasmic binding protein-like II"/>
    <property type="match status" value="2"/>
</dbReference>
<reference evidence="4" key="1">
    <citation type="journal article" date="2021" name="PeerJ">
        <title>Extensive microbial diversity within the chicken gut microbiome revealed by metagenomics and culture.</title>
        <authorList>
            <person name="Gilroy R."/>
            <person name="Ravi A."/>
            <person name="Getino M."/>
            <person name="Pursley I."/>
            <person name="Horton D.L."/>
            <person name="Alikhan N.F."/>
            <person name="Baker D."/>
            <person name="Gharbi K."/>
            <person name="Hall N."/>
            <person name="Watson M."/>
            <person name="Adriaenssens E.M."/>
            <person name="Foster-Nyarko E."/>
            <person name="Jarju S."/>
            <person name="Secka A."/>
            <person name="Antonio M."/>
            <person name="Oren A."/>
            <person name="Chaudhuri R.R."/>
            <person name="La Ragione R."/>
            <person name="Hildebrand F."/>
            <person name="Pallen M.J."/>
        </authorList>
    </citation>
    <scope>NUCLEOTIDE SEQUENCE</scope>
    <source>
        <strain evidence="4">ChiGjej1B1-98</strain>
    </source>
</reference>
<dbReference type="PANTHER" id="PTHR30118:SF15">
    <property type="entry name" value="TRANSCRIPTIONAL REGULATORY PROTEIN"/>
    <property type="match status" value="1"/>
</dbReference>
<organism evidence="4 5">
    <name type="scientific">Candidatus Agrococcus pullicola</name>
    <dbReference type="NCBI Taxonomy" id="2838429"/>
    <lineage>
        <taxon>Bacteria</taxon>
        <taxon>Bacillati</taxon>
        <taxon>Actinomycetota</taxon>
        <taxon>Actinomycetes</taxon>
        <taxon>Micrococcales</taxon>
        <taxon>Microbacteriaceae</taxon>
        <taxon>Agrococcus</taxon>
    </lineage>
</organism>
<protein>
    <recommendedName>
        <fullName evidence="6">LysR family transcriptional regulator</fullName>
    </recommendedName>
</protein>
<keyword evidence="3" id="KW-0804">Transcription</keyword>